<dbReference type="EMBL" id="SWOY01000011">
    <property type="protein sequence ID" value="NFG18526.1"/>
    <property type="molecule type" value="Genomic_DNA"/>
</dbReference>
<dbReference type="SUPFAM" id="SSF50346">
    <property type="entry name" value="PRC-barrel domain"/>
    <property type="match status" value="1"/>
</dbReference>
<dbReference type="GeneID" id="5186666"/>
<dbReference type="PANTHER" id="PTHR40061:SF1">
    <property type="entry name" value="SPORULATION PROTEIN YLMC-RELATED"/>
    <property type="match status" value="1"/>
</dbReference>
<dbReference type="Proteomes" id="UP000663464">
    <property type="component" value="Chromosome"/>
</dbReference>
<reference evidence="7" key="4">
    <citation type="submission" date="2021-02" db="EMBL/GenBank/DDBJ databases">
        <authorList>
            <person name="Dover N."/>
            <person name="Barash J.R."/>
            <person name="Bell J.M."/>
            <person name="Sylvester M.D."/>
            <person name="Arnon S."/>
        </authorList>
    </citation>
    <scope>NUCLEOTIDE SEQUENCE</scope>
    <source>
        <strain evidence="7">IBCA10-7060</strain>
    </source>
</reference>
<dbReference type="Pfam" id="PF05239">
    <property type="entry name" value="PRC"/>
    <property type="match status" value="1"/>
</dbReference>
<dbReference type="Gene3D" id="2.30.30.240">
    <property type="entry name" value="PRC-barrel domain"/>
    <property type="match status" value="1"/>
</dbReference>
<dbReference type="OrthoDB" id="6024937at2"/>
<protein>
    <submittedName>
        <fullName evidence="4">YlmC/YmxH family sporulation protein</fullName>
    </submittedName>
</protein>
<dbReference type="Proteomes" id="UP000482543">
    <property type="component" value="Unassembled WGS sequence"/>
</dbReference>
<feature type="domain" description="PRC-barrel" evidence="1">
    <location>
        <begin position="4"/>
        <end position="83"/>
    </location>
</feature>
<evidence type="ECO:0000313" key="13">
    <source>
        <dbReference type="Proteomes" id="UP000663464"/>
    </source>
</evidence>
<dbReference type="InterPro" id="IPR027275">
    <property type="entry name" value="PRC-brl_dom"/>
</dbReference>
<evidence type="ECO:0000313" key="3">
    <source>
        <dbReference type="EMBL" id="NFF02197.1"/>
    </source>
</evidence>
<gene>
    <name evidence="2" type="ORF">EXM69_07540</name>
    <name evidence="4" type="ORF">FC794_17450</name>
    <name evidence="6" type="ORF">FC871_14725</name>
    <name evidence="5" type="ORF">FC964_10060</name>
    <name evidence="3" type="ORF">FCV25_10550</name>
    <name evidence="7" type="ORF">JQS73_12965</name>
</gene>
<dbReference type="EMBL" id="SWRJ01000003">
    <property type="protein sequence ID" value="NFI21725.1"/>
    <property type="molecule type" value="Genomic_DNA"/>
</dbReference>
<dbReference type="EMBL" id="CP069280">
    <property type="protein sequence ID" value="QRI52334.1"/>
    <property type="molecule type" value="Genomic_DNA"/>
</dbReference>
<evidence type="ECO:0000313" key="10">
    <source>
        <dbReference type="Proteomes" id="UP000478995"/>
    </source>
</evidence>
<evidence type="ECO:0000313" key="8">
    <source>
        <dbReference type="Proteomes" id="UP000472521"/>
    </source>
</evidence>
<evidence type="ECO:0000313" key="4">
    <source>
        <dbReference type="EMBL" id="NFG18526.1"/>
    </source>
</evidence>
<dbReference type="InterPro" id="IPR014238">
    <property type="entry name" value="Spore_YlmC/YmxH"/>
</dbReference>
<proteinExistence type="predicted"/>
<dbReference type="Proteomes" id="UP000480039">
    <property type="component" value="Unassembled WGS sequence"/>
</dbReference>
<name>A0A0A2HFD7_CLOBO</name>
<evidence type="ECO:0000313" key="12">
    <source>
        <dbReference type="Proteomes" id="UP000482543"/>
    </source>
</evidence>
<dbReference type="EMBL" id="SGKC01000011">
    <property type="protein sequence ID" value="NEZ91802.1"/>
    <property type="molecule type" value="Genomic_DNA"/>
</dbReference>
<dbReference type="EMBL" id="SWND01000005">
    <property type="protein sequence ID" value="NFF02197.1"/>
    <property type="molecule type" value="Genomic_DNA"/>
</dbReference>
<organism evidence="4 10">
    <name type="scientific">Clostridium botulinum</name>
    <dbReference type="NCBI Taxonomy" id="1491"/>
    <lineage>
        <taxon>Bacteria</taxon>
        <taxon>Bacillati</taxon>
        <taxon>Bacillota</taxon>
        <taxon>Clostridia</taxon>
        <taxon>Eubacteriales</taxon>
        <taxon>Clostridiaceae</taxon>
        <taxon>Clostridium</taxon>
    </lineage>
</organism>
<dbReference type="Proteomes" id="UP000472521">
    <property type="component" value="Unassembled WGS sequence"/>
</dbReference>
<dbReference type="OMA" id="PWEYVKK"/>
<sequence length="90" mass="10345">MEENIKRYSDMERYELINVNDGDKYGFLGNNDVVIDEDGYLKFLILSESGGKLGLFSKPSLLEVSWDSVKKIGSRTIIIDAEKRELKKIR</sequence>
<evidence type="ECO:0000313" key="7">
    <source>
        <dbReference type="EMBL" id="QRI52334.1"/>
    </source>
</evidence>
<dbReference type="Proteomes" id="UP000478995">
    <property type="component" value="Unassembled WGS sequence"/>
</dbReference>
<dbReference type="InterPro" id="IPR011033">
    <property type="entry name" value="PRC_barrel-like_sf"/>
</dbReference>
<evidence type="ECO:0000313" key="5">
    <source>
        <dbReference type="EMBL" id="NFI21725.1"/>
    </source>
</evidence>
<evidence type="ECO:0000313" key="6">
    <source>
        <dbReference type="EMBL" id="NFJ09707.1"/>
    </source>
</evidence>
<evidence type="ECO:0000313" key="2">
    <source>
        <dbReference type="EMBL" id="NEZ91802.1"/>
    </source>
</evidence>
<dbReference type="AlphaFoldDB" id="A0A0A2HFD7"/>
<dbReference type="RefSeq" id="WP_003362551.1">
    <property type="nucleotide sequence ID" value="NZ_AP014696.1"/>
</dbReference>
<evidence type="ECO:0000313" key="9">
    <source>
        <dbReference type="Proteomes" id="UP000473887"/>
    </source>
</evidence>
<reference evidence="8 10" key="3">
    <citation type="submission" date="2019-04" db="EMBL/GenBank/DDBJ databases">
        <title>Genome sequencing of Clostridium botulinum Groups I-IV and Clostridium butyricum.</title>
        <authorList>
            <person name="Brunt J."/>
            <person name="Van Vliet A.H.M."/>
            <person name="Stringer S.C."/>
            <person name="Carter A.T."/>
            <person name="Peck M.W."/>
        </authorList>
    </citation>
    <scope>NUCLEOTIDE SEQUENCE [LARGE SCALE GENOMIC DNA]</scope>
    <source>
        <strain evidence="6 11">Colworth BL30</strain>
        <strain evidence="5 12">IFR 15/034</strain>
        <strain evidence="4 10">IFR 18/037</strain>
        <strain evidence="3 8">IFR 18/054</strain>
    </source>
</reference>
<reference evidence="7 13" key="1">
    <citation type="journal article" date="2014" name="J. Infect. Dis.">
        <title>Molecular characterization of a novel botulinum neurotoxin type H gene.</title>
        <authorList>
            <person name="Dover N."/>
            <person name="Barash J.R."/>
            <person name="Hill K.K."/>
            <person name="Xie G."/>
            <person name="Arnon S.S."/>
        </authorList>
    </citation>
    <scope>NUCLEOTIDE SEQUENCE [LARGE SCALE GENOMIC DNA]</scope>
    <source>
        <strain evidence="7 13">IBCA10-7060</strain>
    </source>
</reference>
<dbReference type="PANTHER" id="PTHR40061">
    <property type="entry name" value="SPORULATION PROTEIN YLMC-RELATED"/>
    <property type="match status" value="1"/>
</dbReference>
<evidence type="ECO:0000313" key="11">
    <source>
        <dbReference type="Proteomes" id="UP000480039"/>
    </source>
</evidence>
<reference evidence="2 9" key="2">
    <citation type="submission" date="2019-02" db="EMBL/GenBank/DDBJ databases">
        <title>Genome sequencing of Clostridium botulinum clinical isolates.</title>
        <authorList>
            <person name="Brunt J."/>
            <person name="Van Vliet A.H.M."/>
            <person name="Stringer S.C."/>
            <person name="Grant K.A."/>
            <person name="Carter A.C."/>
            <person name="Peck M.W."/>
        </authorList>
    </citation>
    <scope>NUCLEOTIDE SEQUENCE [LARGE SCALE GENOMIC DNA]</scope>
    <source>
        <strain evidence="2 9">H142660711</strain>
    </source>
</reference>
<dbReference type="Proteomes" id="UP000473887">
    <property type="component" value="Unassembled WGS sequence"/>
</dbReference>
<evidence type="ECO:0000259" key="1">
    <source>
        <dbReference type="Pfam" id="PF05239"/>
    </source>
</evidence>
<accession>A0A0A2HFD7</accession>
<dbReference type="NCBIfam" id="TIGR02888">
    <property type="entry name" value="spore_YlmC_YmxH"/>
    <property type="match status" value="1"/>
</dbReference>
<dbReference type="EMBL" id="SWQE01000008">
    <property type="protein sequence ID" value="NFJ09707.1"/>
    <property type="molecule type" value="Genomic_DNA"/>
</dbReference>